<evidence type="ECO:0000313" key="3">
    <source>
        <dbReference type="Proteomes" id="UP000299102"/>
    </source>
</evidence>
<reference evidence="2 3" key="1">
    <citation type="journal article" date="2019" name="Commun. Biol.">
        <title>The bagworm genome reveals a unique fibroin gene that provides high tensile strength.</title>
        <authorList>
            <person name="Kono N."/>
            <person name="Nakamura H."/>
            <person name="Ohtoshi R."/>
            <person name="Tomita M."/>
            <person name="Numata K."/>
            <person name="Arakawa K."/>
        </authorList>
    </citation>
    <scope>NUCLEOTIDE SEQUENCE [LARGE SCALE GENOMIC DNA]</scope>
</reference>
<name>A0A4C1VLV5_EUMVA</name>
<proteinExistence type="predicted"/>
<dbReference type="EMBL" id="BGZK01000376">
    <property type="protein sequence ID" value="GBP40098.1"/>
    <property type="molecule type" value="Genomic_DNA"/>
</dbReference>
<sequence>MPVCSKKSSSVPEGRAAPCAGARGLKLAYLRPSNSGSLQRPAHVRAKPVVHRGRPETAHIDNFDYRQQRARDSREIFRTAANPAEKLISLVVHASLVEAGKGY</sequence>
<protein>
    <submittedName>
        <fullName evidence="2">Uncharacterized protein</fullName>
    </submittedName>
</protein>
<evidence type="ECO:0000313" key="2">
    <source>
        <dbReference type="EMBL" id="GBP40098.1"/>
    </source>
</evidence>
<feature type="region of interest" description="Disordered" evidence="1">
    <location>
        <begin position="32"/>
        <end position="65"/>
    </location>
</feature>
<feature type="compositionally biased region" description="Basic residues" evidence="1">
    <location>
        <begin position="42"/>
        <end position="52"/>
    </location>
</feature>
<dbReference type="Proteomes" id="UP000299102">
    <property type="component" value="Unassembled WGS sequence"/>
</dbReference>
<feature type="compositionally biased region" description="Basic and acidic residues" evidence="1">
    <location>
        <begin position="53"/>
        <end position="65"/>
    </location>
</feature>
<keyword evidence="3" id="KW-1185">Reference proteome</keyword>
<organism evidence="2 3">
    <name type="scientific">Eumeta variegata</name>
    <name type="common">Bagworm moth</name>
    <name type="synonym">Eumeta japonica</name>
    <dbReference type="NCBI Taxonomy" id="151549"/>
    <lineage>
        <taxon>Eukaryota</taxon>
        <taxon>Metazoa</taxon>
        <taxon>Ecdysozoa</taxon>
        <taxon>Arthropoda</taxon>
        <taxon>Hexapoda</taxon>
        <taxon>Insecta</taxon>
        <taxon>Pterygota</taxon>
        <taxon>Neoptera</taxon>
        <taxon>Endopterygota</taxon>
        <taxon>Lepidoptera</taxon>
        <taxon>Glossata</taxon>
        <taxon>Ditrysia</taxon>
        <taxon>Tineoidea</taxon>
        <taxon>Psychidae</taxon>
        <taxon>Oiketicinae</taxon>
        <taxon>Eumeta</taxon>
    </lineage>
</organism>
<comment type="caution">
    <text evidence="2">The sequence shown here is derived from an EMBL/GenBank/DDBJ whole genome shotgun (WGS) entry which is preliminary data.</text>
</comment>
<gene>
    <name evidence="2" type="ORF">EVAR_33674_1</name>
</gene>
<dbReference type="AlphaFoldDB" id="A0A4C1VLV5"/>
<accession>A0A4C1VLV5</accession>
<evidence type="ECO:0000256" key="1">
    <source>
        <dbReference type="SAM" id="MobiDB-lite"/>
    </source>
</evidence>